<evidence type="ECO:0000313" key="2">
    <source>
        <dbReference type="EMBL" id="KAG6476598.1"/>
    </source>
</evidence>
<accession>A0A8J5KDF2</accession>
<name>A0A8J5KDF2_ZINOF</name>
<dbReference type="Proteomes" id="UP000734854">
    <property type="component" value="Unassembled WGS sequence"/>
</dbReference>
<protein>
    <recommendedName>
        <fullName evidence="1">Retrovirus-related Pol polyprotein from transposon TNT 1-94-like beta-barrel domain-containing protein</fullName>
    </recommendedName>
</protein>
<evidence type="ECO:0000259" key="1">
    <source>
        <dbReference type="Pfam" id="PF22936"/>
    </source>
</evidence>
<gene>
    <name evidence="2" type="ORF">ZIOFF_065843</name>
</gene>
<organism evidence="2 3">
    <name type="scientific">Zingiber officinale</name>
    <name type="common">Ginger</name>
    <name type="synonym">Amomum zingiber</name>
    <dbReference type="NCBI Taxonomy" id="94328"/>
    <lineage>
        <taxon>Eukaryota</taxon>
        <taxon>Viridiplantae</taxon>
        <taxon>Streptophyta</taxon>
        <taxon>Embryophyta</taxon>
        <taxon>Tracheophyta</taxon>
        <taxon>Spermatophyta</taxon>
        <taxon>Magnoliopsida</taxon>
        <taxon>Liliopsida</taxon>
        <taxon>Zingiberales</taxon>
        <taxon>Zingiberaceae</taxon>
        <taxon>Zingiber</taxon>
    </lineage>
</organism>
<comment type="caution">
    <text evidence="2">The sequence shown here is derived from an EMBL/GenBank/DDBJ whole genome shotgun (WGS) entry which is preliminary data.</text>
</comment>
<dbReference type="InterPro" id="IPR054722">
    <property type="entry name" value="PolX-like_BBD"/>
</dbReference>
<reference evidence="2 3" key="1">
    <citation type="submission" date="2020-08" db="EMBL/GenBank/DDBJ databases">
        <title>Plant Genome Project.</title>
        <authorList>
            <person name="Zhang R.-G."/>
        </authorList>
    </citation>
    <scope>NUCLEOTIDE SEQUENCE [LARGE SCALE GENOMIC DNA]</scope>
    <source>
        <tissue evidence="2">Rhizome</tissue>
    </source>
</reference>
<evidence type="ECO:0000313" key="3">
    <source>
        <dbReference type="Proteomes" id="UP000734854"/>
    </source>
</evidence>
<proteinExistence type="predicted"/>
<feature type="domain" description="Retrovirus-related Pol polyprotein from transposon TNT 1-94-like beta-barrel" evidence="1">
    <location>
        <begin position="96"/>
        <end position="152"/>
    </location>
</feature>
<keyword evidence="3" id="KW-1185">Reference proteome</keyword>
<dbReference type="AlphaFoldDB" id="A0A8J5KDF2"/>
<sequence>MDHDYALRVDKPIPLSNTSTQDEKSAYEKWERFNRLSLMIMKDSISSDIREGVPDSENAKDFLDSVEEQFQSSSKALATTLIIKMGFCFTRKLNKGECKVLVGNGNKVPIEAVGTLPLVLESGFKLNLFDTVYVPSITRKLISVSRLVTHGYSILFENKDFTISNQGLKNGRVTKIGKGDHSFHLQSSGPPSGLCSLRELEPLIPALTWINYSMKWVADVVEQTTREGSISSLAPLLLLLPRSCNSSLVQEEEEQRQKQSGGAAP</sequence>
<dbReference type="Pfam" id="PF22936">
    <property type="entry name" value="Pol_BBD"/>
    <property type="match status" value="1"/>
</dbReference>
<dbReference type="EMBL" id="JACMSC010000018">
    <property type="protein sequence ID" value="KAG6476598.1"/>
    <property type="molecule type" value="Genomic_DNA"/>
</dbReference>